<comment type="caution">
    <text evidence="1">The sequence shown here is derived from an EMBL/GenBank/DDBJ whole genome shotgun (WGS) entry which is preliminary data.</text>
</comment>
<reference evidence="1 2" key="1">
    <citation type="submission" date="2018-10" db="EMBL/GenBank/DDBJ databases">
        <title>Genomic Encyclopedia of Type Strains, Phase IV (KMG-IV): sequencing the most valuable type-strain genomes for metagenomic binning, comparative biology and taxonomic classification.</title>
        <authorList>
            <person name="Goeker M."/>
        </authorList>
    </citation>
    <scope>NUCLEOTIDE SEQUENCE [LARGE SCALE GENOMIC DNA]</scope>
    <source>
        <strain evidence="1 2">DSM 22228</strain>
    </source>
</reference>
<name>A0A495RAH9_9GAMM</name>
<organism evidence="1 2">
    <name type="scientific">Orbus hercynius</name>
    <dbReference type="NCBI Taxonomy" id="593135"/>
    <lineage>
        <taxon>Bacteria</taxon>
        <taxon>Pseudomonadati</taxon>
        <taxon>Pseudomonadota</taxon>
        <taxon>Gammaproteobacteria</taxon>
        <taxon>Orbales</taxon>
        <taxon>Orbaceae</taxon>
        <taxon>Orbus</taxon>
    </lineage>
</organism>
<evidence type="ECO:0000313" key="2">
    <source>
        <dbReference type="Proteomes" id="UP000278542"/>
    </source>
</evidence>
<evidence type="ECO:0000313" key="1">
    <source>
        <dbReference type="EMBL" id="RKS84452.1"/>
    </source>
</evidence>
<proteinExistence type="predicted"/>
<dbReference type="EMBL" id="RBWY01000006">
    <property type="protein sequence ID" value="RKS84452.1"/>
    <property type="molecule type" value="Genomic_DNA"/>
</dbReference>
<accession>A0A495RAH9</accession>
<keyword evidence="2" id="KW-1185">Reference proteome</keyword>
<sequence>MCNKLSLEEILSLRCLYAYDERIPKLFLSLAMVTDWAENEVIQGNQSEPLFILASLGLDSKIDPNEAQLYLDRYLVENNIKRPTLDYSCLIFFKIFVGRIACSKSLEEISELMSEVLFRWYDFENRYFNNIYQYLTHIYYQYFDYYIDSYCIDSEQQLSETERYNIVKSLAERFYKLLNNVDMLTILSK</sequence>
<dbReference type="RefSeq" id="WP_147405439.1">
    <property type="nucleotide sequence ID" value="NZ_RBWY01000006.1"/>
</dbReference>
<dbReference type="AlphaFoldDB" id="A0A495RAH9"/>
<protein>
    <submittedName>
        <fullName evidence="1">Uncharacterized protein</fullName>
    </submittedName>
</protein>
<gene>
    <name evidence="1" type="ORF">DES39_2126</name>
</gene>
<dbReference type="OrthoDB" id="7064725at2"/>
<dbReference type="Proteomes" id="UP000278542">
    <property type="component" value="Unassembled WGS sequence"/>
</dbReference>